<protein>
    <submittedName>
        <fullName evidence="1">Uncharacterized protein</fullName>
    </submittedName>
</protein>
<keyword evidence="2" id="KW-1185">Reference proteome</keyword>
<gene>
    <name evidence="1" type="ORF">ACFFJ6_24665</name>
</gene>
<organism evidence="1 2">
    <name type="scientific">Rhodopseudomonas telluris</name>
    <dbReference type="NCBI Taxonomy" id="644215"/>
    <lineage>
        <taxon>Bacteria</taxon>
        <taxon>Pseudomonadati</taxon>
        <taxon>Pseudomonadota</taxon>
        <taxon>Alphaproteobacteria</taxon>
        <taxon>Hyphomicrobiales</taxon>
        <taxon>Nitrobacteraceae</taxon>
        <taxon>Rhodopseudomonas</taxon>
    </lineage>
</organism>
<evidence type="ECO:0000313" key="2">
    <source>
        <dbReference type="Proteomes" id="UP001589775"/>
    </source>
</evidence>
<evidence type="ECO:0000313" key="1">
    <source>
        <dbReference type="EMBL" id="MFC0243699.1"/>
    </source>
</evidence>
<dbReference type="Proteomes" id="UP001589775">
    <property type="component" value="Unassembled WGS sequence"/>
</dbReference>
<name>A0ABV6EZN8_9BRAD</name>
<comment type="caution">
    <text evidence="1">The sequence shown here is derived from an EMBL/GenBank/DDBJ whole genome shotgun (WGS) entry which is preliminary data.</text>
</comment>
<accession>A0ABV6EZN8</accession>
<dbReference type="EMBL" id="JBHLWM010000012">
    <property type="protein sequence ID" value="MFC0243699.1"/>
    <property type="molecule type" value="Genomic_DNA"/>
</dbReference>
<proteinExistence type="predicted"/>
<reference evidence="1 2" key="1">
    <citation type="submission" date="2024-09" db="EMBL/GenBank/DDBJ databases">
        <authorList>
            <person name="Sun Q."/>
            <person name="Mori K."/>
        </authorList>
    </citation>
    <scope>NUCLEOTIDE SEQUENCE [LARGE SCALE GENOMIC DNA]</scope>
    <source>
        <strain evidence="1 2">KCTC 23279</strain>
    </source>
</reference>
<dbReference type="RefSeq" id="WP_378392938.1">
    <property type="nucleotide sequence ID" value="NZ_JBHLWM010000012.1"/>
</dbReference>
<sequence>MKNKGSAPYYWLKTDDFTGWRNVTRSEFIEAERACGFVPRDMHPSSPSCSTTLATSGFCRDGISGALTVDASPPCSAQFKQLKDRTMRSYSIEWFDRYPDFSLSSDPARGTEKIDLTDQEFADFTQIQQSYQAWQERICDALGKDRIDSLRAARMPEE</sequence>